<dbReference type="Gramene" id="AET1Gv20203400.1">
    <property type="protein sequence ID" value="AET1Gv20203400.1"/>
    <property type="gene ID" value="AET1Gv20203400"/>
</dbReference>
<dbReference type="GO" id="GO:0016998">
    <property type="term" value="P:cell wall macromolecule catabolic process"/>
    <property type="evidence" value="ECO:0007669"/>
    <property type="project" value="InterPro"/>
</dbReference>
<dbReference type="EC" id="3.2.1.14" evidence="2"/>
<dbReference type="EnsemblPlants" id="AET1Gv20203400.1">
    <property type="protein sequence ID" value="AET1Gv20203400.1"/>
    <property type="gene ID" value="AET1Gv20203400"/>
</dbReference>
<dbReference type="STRING" id="200361.A0A452XXP4"/>
<evidence type="ECO:0000256" key="3">
    <source>
        <dbReference type="ARBA" id="ARBA00022801"/>
    </source>
</evidence>
<reference evidence="9" key="3">
    <citation type="journal article" date="2017" name="Nature">
        <title>Genome sequence of the progenitor of the wheat D genome Aegilops tauschii.</title>
        <authorList>
            <person name="Luo M.C."/>
            <person name="Gu Y.Q."/>
            <person name="Puiu D."/>
            <person name="Wang H."/>
            <person name="Twardziok S.O."/>
            <person name="Deal K.R."/>
            <person name="Huo N."/>
            <person name="Zhu T."/>
            <person name="Wang L."/>
            <person name="Wang Y."/>
            <person name="McGuire P.E."/>
            <person name="Liu S."/>
            <person name="Long H."/>
            <person name="Ramasamy R.K."/>
            <person name="Rodriguez J.C."/>
            <person name="Van S.L."/>
            <person name="Yuan L."/>
            <person name="Wang Z."/>
            <person name="Xia Z."/>
            <person name="Xiao L."/>
            <person name="Anderson O.D."/>
            <person name="Ouyang S."/>
            <person name="Liang Y."/>
            <person name="Zimin A.V."/>
            <person name="Pertea G."/>
            <person name="Qi P."/>
            <person name="Bennetzen J.L."/>
            <person name="Dai X."/>
            <person name="Dawson M.W."/>
            <person name="Muller H.G."/>
            <person name="Kugler K."/>
            <person name="Rivarola-Duarte L."/>
            <person name="Spannagl M."/>
            <person name="Mayer K.F.X."/>
            <person name="Lu F.H."/>
            <person name="Bevan M.W."/>
            <person name="Leroy P."/>
            <person name="Li P."/>
            <person name="You F.M."/>
            <person name="Sun Q."/>
            <person name="Liu Z."/>
            <person name="Lyons E."/>
            <person name="Wicker T."/>
            <person name="Salzberg S.L."/>
            <person name="Devos K.M."/>
            <person name="Dvorak J."/>
        </authorList>
    </citation>
    <scope>NUCLEOTIDE SEQUENCE [LARGE SCALE GENOMIC DNA]</scope>
    <source>
        <strain evidence="9">cv. AL8/78</strain>
    </source>
</reference>
<keyword evidence="10" id="KW-1185">Reference proteome</keyword>
<dbReference type="PANTHER" id="PTHR22595">
    <property type="entry name" value="CHITINASE-RELATED"/>
    <property type="match status" value="1"/>
</dbReference>
<keyword evidence="4" id="KW-0119">Carbohydrate metabolism</keyword>
<evidence type="ECO:0000256" key="6">
    <source>
        <dbReference type="ARBA" id="ARBA00023326"/>
    </source>
</evidence>
<dbReference type="SUPFAM" id="SSF53955">
    <property type="entry name" value="Lysozyme-like"/>
    <property type="match status" value="1"/>
</dbReference>
<evidence type="ECO:0000256" key="2">
    <source>
        <dbReference type="ARBA" id="ARBA00012729"/>
    </source>
</evidence>
<evidence type="ECO:0000256" key="1">
    <source>
        <dbReference type="ARBA" id="ARBA00000822"/>
    </source>
</evidence>
<reference evidence="9" key="4">
    <citation type="submission" date="2019-03" db="UniProtKB">
        <authorList>
            <consortium name="EnsemblPlants"/>
        </authorList>
    </citation>
    <scope>IDENTIFICATION</scope>
</reference>
<dbReference type="Proteomes" id="UP000015105">
    <property type="component" value="Chromosome 1D"/>
</dbReference>
<keyword evidence="3" id="KW-0378">Hydrolase</keyword>
<evidence type="ECO:0000259" key="7">
    <source>
        <dbReference type="PROSITE" id="PS00773"/>
    </source>
</evidence>
<keyword evidence="6" id="KW-0624">Polysaccharide degradation</keyword>
<organism evidence="9 10">
    <name type="scientific">Aegilops tauschii subsp. strangulata</name>
    <name type="common">Goatgrass</name>
    <dbReference type="NCBI Taxonomy" id="200361"/>
    <lineage>
        <taxon>Eukaryota</taxon>
        <taxon>Viridiplantae</taxon>
        <taxon>Streptophyta</taxon>
        <taxon>Embryophyta</taxon>
        <taxon>Tracheophyta</taxon>
        <taxon>Spermatophyta</taxon>
        <taxon>Magnoliopsida</taxon>
        <taxon>Liliopsida</taxon>
        <taxon>Poales</taxon>
        <taxon>Poaceae</taxon>
        <taxon>BOP clade</taxon>
        <taxon>Pooideae</taxon>
        <taxon>Triticodae</taxon>
        <taxon>Triticeae</taxon>
        <taxon>Triticinae</taxon>
        <taxon>Aegilops</taxon>
    </lineage>
</organism>
<dbReference type="GO" id="GO:0008843">
    <property type="term" value="F:endochitinase activity"/>
    <property type="evidence" value="ECO:0007669"/>
    <property type="project" value="UniProtKB-EC"/>
</dbReference>
<dbReference type="CDD" id="cd00325">
    <property type="entry name" value="chitinase_GH19"/>
    <property type="match status" value="1"/>
</dbReference>
<dbReference type="Pfam" id="PF00182">
    <property type="entry name" value="Glyco_hydro_19"/>
    <property type="match status" value="1"/>
</dbReference>
<dbReference type="AlphaFoldDB" id="A0A452XXP4"/>
<sequence>KKPMPVAAALVAVFSVRPLRLYLPARATFSDYHRVAYASSTYAQASHCSDAALPTTMARLFLPPVLLALSLAAATLILNVGVAEACSWQWPWPRHVFRGRYGRRYGISSIVTEAMFSSMFLHKDDTACPAKGFYTYSSFVRAAEWFPEFGSGAHHVDADTRKREVAAFLAQISHETTGGWATAPDGPYSWGLCFKEEINASSNYCDADNKEWRCVDGKSYHGRGPMQLSWNYNYGPAGEALCFDGLQEPELVASDPVLAFKAALWFWMTPQEPKPSCHDVMLGRYVPTEADKQANRTAGFGLTTNIINGGLECNRPDDPRVEDRIGYYRRYCEILDVKDLGDNLDCAQQMPYS</sequence>
<evidence type="ECO:0000256" key="4">
    <source>
        <dbReference type="ARBA" id="ARBA00023277"/>
    </source>
</evidence>
<comment type="catalytic activity">
    <reaction evidence="1">
        <text>Random endo-hydrolysis of N-acetyl-beta-D-glucosaminide (1-&gt;4)-beta-linkages in chitin and chitodextrins.</text>
        <dbReference type="EC" id="3.2.1.14"/>
    </reaction>
</comment>
<evidence type="ECO:0000313" key="9">
    <source>
        <dbReference type="EnsemblPlants" id="AET1Gv20203400.1"/>
    </source>
</evidence>
<dbReference type="GO" id="GO:0006032">
    <property type="term" value="P:chitin catabolic process"/>
    <property type="evidence" value="ECO:0007669"/>
    <property type="project" value="InterPro"/>
</dbReference>
<dbReference type="PROSITE" id="PS00774">
    <property type="entry name" value="CHITINASE_19_2"/>
    <property type="match status" value="1"/>
</dbReference>
<evidence type="ECO:0000259" key="8">
    <source>
        <dbReference type="PROSITE" id="PS00774"/>
    </source>
</evidence>
<evidence type="ECO:0000313" key="10">
    <source>
        <dbReference type="Proteomes" id="UP000015105"/>
    </source>
</evidence>
<dbReference type="FunFam" id="3.30.20.10:FF:000001">
    <property type="entry name" value="Endochitinase (Chitinase)"/>
    <property type="match status" value="1"/>
</dbReference>
<reference evidence="10" key="1">
    <citation type="journal article" date="2014" name="Science">
        <title>Ancient hybridizations among the ancestral genomes of bread wheat.</title>
        <authorList>
            <consortium name="International Wheat Genome Sequencing Consortium,"/>
            <person name="Marcussen T."/>
            <person name="Sandve S.R."/>
            <person name="Heier L."/>
            <person name="Spannagl M."/>
            <person name="Pfeifer M."/>
            <person name="Jakobsen K.S."/>
            <person name="Wulff B.B."/>
            <person name="Steuernagel B."/>
            <person name="Mayer K.F."/>
            <person name="Olsen O.A."/>
        </authorList>
    </citation>
    <scope>NUCLEOTIDE SEQUENCE [LARGE SCALE GENOMIC DNA]</scope>
    <source>
        <strain evidence="10">cv. AL8/78</strain>
    </source>
</reference>
<dbReference type="InterPro" id="IPR023346">
    <property type="entry name" value="Lysozyme-like_dom_sf"/>
</dbReference>
<dbReference type="PROSITE" id="PS00773">
    <property type="entry name" value="CHITINASE_19_1"/>
    <property type="match status" value="1"/>
</dbReference>
<feature type="domain" description="Glycoside hydrolase family 19 catalytic" evidence="8">
    <location>
        <begin position="258"/>
        <end position="268"/>
    </location>
</feature>
<proteinExistence type="predicted"/>
<protein>
    <recommendedName>
        <fullName evidence="2">chitinase</fullName>
        <ecNumber evidence="2">3.2.1.14</ecNumber>
    </recommendedName>
</protein>
<dbReference type="Gene3D" id="1.10.530.10">
    <property type="match status" value="1"/>
</dbReference>
<reference evidence="9" key="5">
    <citation type="journal article" date="2021" name="G3 (Bethesda)">
        <title>Aegilops tauschii genome assembly Aet v5.0 features greater sequence contiguity and improved annotation.</title>
        <authorList>
            <person name="Wang L."/>
            <person name="Zhu T."/>
            <person name="Rodriguez J.C."/>
            <person name="Deal K.R."/>
            <person name="Dubcovsky J."/>
            <person name="McGuire P.E."/>
            <person name="Lux T."/>
            <person name="Spannagl M."/>
            <person name="Mayer K.F.X."/>
            <person name="Baldrich P."/>
            <person name="Meyers B.C."/>
            <person name="Huo N."/>
            <person name="Gu Y.Q."/>
            <person name="Zhou H."/>
            <person name="Devos K.M."/>
            <person name="Bennetzen J.L."/>
            <person name="Unver T."/>
            <person name="Budak H."/>
            <person name="Gulick P.J."/>
            <person name="Galiba G."/>
            <person name="Kalapos B."/>
            <person name="Nelson D.R."/>
            <person name="Li P."/>
            <person name="You F.M."/>
            <person name="Luo M.C."/>
            <person name="Dvorak J."/>
        </authorList>
    </citation>
    <scope>NUCLEOTIDE SEQUENCE [LARGE SCALE GENOMIC DNA]</scope>
    <source>
        <strain evidence="9">cv. AL8/78</strain>
    </source>
</reference>
<dbReference type="GO" id="GO:0005576">
    <property type="term" value="C:extracellular region"/>
    <property type="evidence" value="ECO:0007669"/>
    <property type="project" value="UniProtKB-ARBA"/>
</dbReference>
<dbReference type="Gene3D" id="3.30.20.10">
    <property type="entry name" value="Endochitinase, domain 2"/>
    <property type="match status" value="1"/>
</dbReference>
<accession>A0A452XXP4</accession>
<name>A0A452XXP4_AEGTS</name>
<dbReference type="PANTHER" id="PTHR22595:SF101">
    <property type="entry name" value="CHITINASE"/>
    <property type="match status" value="1"/>
</dbReference>
<dbReference type="GO" id="GO:0000272">
    <property type="term" value="P:polysaccharide catabolic process"/>
    <property type="evidence" value="ECO:0007669"/>
    <property type="project" value="UniProtKB-KW"/>
</dbReference>
<dbReference type="InterPro" id="IPR000726">
    <property type="entry name" value="Glyco_hydro_19_cat"/>
</dbReference>
<reference evidence="10" key="2">
    <citation type="journal article" date="2017" name="Nat. Plants">
        <title>The Aegilops tauschii genome reveals multiple impacts of transposons.</title>
        <authorList>
            <person name="Zhao G."/>
            <person name="Zou C."/>
            <person name="Li K."/>
            <person name="Wang K."/>
            <person name="Li T."/>
            <person name="Gao L."/>
            <person name="Zhang X."/>
            <person name="Wang H."/>
            <person name="Yang Z."/>
            <person name="Liu X."/>
            <person name="Jiang W."/>
            <person name="Mao L."/>
            <person name="Kong X."/>
            <person name="Jiao Y."/>
            <person name="Jia J."/>
        </authorList>
    </citation>
    <scope>NUCLEOTIDE SEQUENCE [LARGE SCALE GENOMIC DNA]</scope>
    <source>
        <strain evidence="10">cv. AL8/78</strain>
    </source>
</reference>
<keyword evidence="5" id="KW-0326">Glycosidase</keyword>
<evidence type="ECO:0000256" key="5">
    <source>
        <dbReference type="ARBA" id="ARBA00023295"/>
    </source>
</evidence>
<feature type="domain" description="Glycoside hydrolase family 19 catalytic" evidence="7">
    <location>
        <begin position="128"/>
        <end position="150"/>
    </location>
</feature>